<keyword evidence="3 9" id="KW-0028">Amino-acid biosynthesis</keyword>
<dbReference type="Pfam" id="PF01113">
    <property type="entry name" value="DapB_N"/>
    <property type="match status" value="1"/>
</dbReference>
<dbReference type="PIRSF" id="PIRSF000161">
    <property type="entry name" value="DHPR"/>
    <property type="match status" value="1"/>
</dbReference>
<feature type="binding site" evidence="9">
    <location>
        <begin position="84"/>
        <end position="86"/>
    </location>
    <ligand>
        <name>NAD(+)</name>
        <dbReference type="ChEBI" id="CHEBI:57540"/>
    </ligand>
</feature>
<dbReference type="GO" id="GO:0009089">
    <property type="term" value="P:lysine biosynthetic process via diaminopimelate"/>
    <property type="evidence" value="ECO:0007669"/>
    <property type="project" value="UniProtKB-UniRule"/>
</dbReference>
<dbReference type="SUPFAM" id="SSF55347">
    <property type="entry name" value="Glyceraldehyde-3-phosphate dehydrogenase-like, C-terminal domain"/>
    <property type="match status" value="1"/>
</dbReference>
<keyword evidence="8 9" id="KW-0457">Lysine biosynthesis</keyword>
<keyword evidence="5 9" id="KW-0220">Diaminopimelate biosynthesis</keyword>
<comment type="subcellular location">
    <subcellularLocation>
        <location evidence="9">Cytoplasm</location>
    </subcellularLocation>
</comment>
<evidence type="ECO:0000256" key="9">
    <source>
        <dbReference type="HAMAP-Rule" id="MF_00102"/>
    </source>
</evidence>
<dbReference type="UniPathway" id="UPA00034">
    <property type="reaction ID" value="UER00018"/>
</dbReference>
<dbReference type="InterPro" id="IPR036291">
    <property type="entry name" value="NAD(P)-bd_dom_sf"/>
</dbReference>
<dbReference type="SUPFAM" id="SSF51735">
    <property type="entry name" value="NAD(P)-binding Rossmann-fold domains"/>
    <property type="match status" value="1"/>
</dbReference>
<evidence type="ECO:0000256" key="2">
    <source>
        <dbReference type="ARBA" id="ARBA00022490"/>
    </source>
</evidence>
<comment type="catalytic activity">
    <reaction evidence="9">
        <text>(S)-2,3,4,5-tetrahydrodipicolinate + NAD(+) + H2O = (2S,4S)-4-hydroxy-2,3,4,5-tetrahydrodipicolinate + NADH + H(+)</text>
        <dbReference type="Rhea" id="RHEA:35323"/>
        <dbReference type="ChEBI" id="CHEBI:15377"/>
        <dbReference type="ChEBI" id="CHEBI:15378"/>
        <dbReference type="ChEBI" id="CHEBI:16845"/>
        <dbReference type="ChEBI" id="CHEBI:57540"/>
        <dbReference type="ChEBI" id="CHEBI:57945"/>
        <dbReference type="ChEBI" id="CHEBI:67139"/>
        <dbReference type="EC" id="1.17.1.8"/>
    </reaction>
</comment>
<keyword evidence="2 9" id="KW-0963">Cytoplasm</keyword>
<comment type="catalytic activity">
    <reaction evidence="9">
        <text>(S)-2,3,4,5-tetrahydrodipicolinate + NADP(+) + H2O = (2S,4S)-4-hydroxy-2,3,4,5-tetrahydrodipicolinate + NADPH + H(+)</text>
        <dbReference type="Rhea" id="RHEA:35331"/>
        <dbReference type="ChEBI" id="CHEBI:15377"/>
        <dbReference type="ChEBI" id="CHEBI:15378"/>
        <dbReference type="ChEBI" id="CHEBI:16845"/>
        <dbReference type="ChEBI" id="CHEBI:57783"/>
        <dbReference type="ChEBI" id="CHEBI:58349"/>
        <dbReference type="ChEBI" id="CHEBI:67139"/>
        <dbReference type="EC" id="1.17.1.8"/>
    </reaction>
</comment>
<evidence type="ECO:0000256" key="3">
    <source>
        <dbReference type="ARBA" id="ARBA00022605"/>
    </source>
</evidence>
<dbReference type="PANTHER" id="PTHR20836">
    <property type="entry name" value="DIHYDRODIPICOLINATE REDUCTASE"/>
    <property type="match status" value="1"/>
</dbReference>
<dbReference type="InterPro" id="IPR022663">
    <property type="entry name" value="DapB_C"/>
</dbReference>
<dbReference type="Pfam" id="PF05173">
    <property type="entry name" value="DapB_C"/>
    <property type="match status" value="1"/>
</dbReference>
<organism evidence="13 14">
    <name type="scientific">Clostridium fermenticellae</name>
    <dbReference type="NCBI Taxonomy" id="2068654"/>
    <lineage>
        <taxon>Bacteria</taxon>
        <taxon>Bacillati</taxon>
        <taxon>Bacillota</taxon>
        <taxon>Clostridia</taxon>
        <taxon>Eubacteriales</taxon>
        <taxon>Clostridiaceae</taxon>
        <taxon>Clostridium</taxon>
    </lineage>
</organism>
<dbReference type="GO" id="GO:0008839">
    <property type="term" value="F:4-hydroxy-tetrahydrodipicolinate reductase"/>
    <property type="evidence" value="ECO:0007669"/>
    <property type="project" value="UniProtKB-UniRule"/>
</dbReference>
<comment type="function">
    <text evidence="9">Catalyzes the conversion of 4-hydroxy-tetrahydrodipicolinate (HTPA) to tetrahydrodipicolinate.</text>
</comment>
<comment type="similarity">
    <text evidence="1 9">Belongs to the DapB family.</text>
</comment>
<dbReference type="Gene3D" id="3.40.50.720">
    <property type="entry name" value="NAD(P)-binding Rossmann-like Domain"/>
    <property type="match status" value="1"/>
</dbReference>
<dbReference type="GO" id="GO:0051287">
    <property type="term" value="F:NAD binding"/>
    <property type="evidence" value="ECO:0007669"/>
    <property type="project" value="UniProtKB-UniRule"/>
</dbReference>
<dbReference type="HAMAP" id="MF_00102">
    <property type="entry name" value="DapB"/>
    <property type="match status" value="1"/>
</dbReference>
<comment type="subunit">
    <text evidence="9">Homotetramer.</text>
</comment>
<feature type="binding site" evidence="9">
    <location>
        <begin position="151"/>
        <end position="152"/>
    </location>
    <ligand>
        <name>(S)-2,3,4,5-tetrahydrodipicolinate</name>
        <dbReference type="ChEBI" id="CHEBI:16845"/>
    </ligand>
</feature>
<dbReference type="GO" id="GO:0050661">
    <property type="term" value="F:NADP binding"/>
    <property type="evidence" value="ECO:0007669"/>
    <property type="project" value="UniProtKB-UniRule"/>
</dbReference>
<dbReference type="RefSeq" id="WP_119970666.1">
    <property type="nucleotide sequence ID" value="NZ_CP032416.1"/>
</dbReference>
<accession>A0A386H274</accession>
<comment type="pathway">
    <text evidence="9">Amino-acid biosynthesis; L-lysine biosynthesis via DAP pathway; (S)-tetrahydrodipicolinate from L-aspartate: step 4/4.</text>
</comment>
<feature type="domain" description="Dihydrodipicolinate reductase N-terminal" evidence="11">
    <location>
        <begin position="2"/>
        <end position="111"/>
    </location>
</feature>
<evidence type="ECO:0000256" key="4">
    <source>
        <dbReference type="ARBA" id="ARBA00022857"/>
    </source>
</evidence>
<evidence type="ECO:0000256" key="7">
    <source>
        <dbReference type="ARBA" id="ARBA00023027"/>
    </source>
</evidence>
<protein>
    <recommendedName>
        <fullName evidence="9 10">4-hydroxy-tetrahydrodipicolinate reductase</fullName>
        <shortName evidence="9">HTPA reductase</shortName>
        <ecNumber evidence="9 10">1.17.1.8</ecNumber>
    </recommendedName>
</protein>
<dbReference type="PROSITE" id="PS01298">
    <property type="entry name" value="DAPB"/>
    <property type="match status" value="1"/>
</dbReference>
<dbReference type="GO" id="GO:0019877">
    <property type="term" value="P:diaminopimelate biosynthetic process"/>
    <property type="evidence" value="ECO:0007669"/>
    <property type="project" value="UniProtKB-UniRule"/>
</dbReference>
<name>A0A386H274_9CLOT</name>
<dbReference type="KEGG" id="cfer:D4Z93_04215"/>
<dbReference type="FunFam" id="3.30.360.10:FF:000009">
    <property type="entry name" value="4-hydroxy-tetrahydrodipicolinate reductase"/>
    <property type="match status" value="1"/>
</dbReference>
<dbReference type="InterPro" id="IPR000846">
    <property type="entry name" value="DapB_N"/>
</dbReference>
<evidence type="ECO:0000256" key="10">
    <source>
        <dbReference type="NCBIfam" id="TIGR00036"/>
    </source>
</evidence>
<feature type="binding site" evidence="9">
    <location>
        <position position="142"/>
    </location>
    <ligand>
        <name>(S)-2,3,4,5-tetrahydrodipicolinate</name>
        <dbReference type="ChEBI" id="CHEBI:16845"/>
    </ligand>
</feature>
<comment type="caution">
    <text evidence="9">Was originally thought to be a dihydrodipicolinate reductase (DHDPR), catalyzing the conversion of dihydrodipicolinate to tetrahydrodipicolinate. However, it was shown in E.coli that the substrate of the enzymatic reaction is not dihydrodipicolinate (DHDP) but in fact (2S,4S)-4-hydroxy-2,3,4,5-tetrahydrodipicolinic acid (HTPA), the product released by the DapA-catalyzed reaction.</text>
</comment>
<dbReference type="PANTHER" id="PTHR20836:SF7">
    <property type="entry name" value="4-HYDROXY-TETRAHYDRODIPICOLINATE REDUCTASE"/>
    <property type="match status" value="1"/>
</dbReference>
<dbReference type="AlphaFoldDB" id="A0A386H274"/>
<dbReference type="EC" id="1.17.1.8" evidence="9 10"/>
<proteinExistence type="inferred from homology"/>
<evidence type="ECO:0000256" key="6">
    <source>
        <dbReference type="ARBA" id="ARBA00023002"/>
    </source>
</evidence>
<evidence type="ECO:0000313" key="14">
    <source>
        <dbReference type="Proteomes" id="UP000266301"/>
    </source>
</evidence>
<evidence type="ECO:0000256" key="1">
    <source>
        <dbReference type="ARBA" id="ARBA00006642"/>
    </source>
</evidence>
<keyword evidence="14" id="KW-1185">Reference proteome</keyword>
<gene>
    <name evidence="9" type="primary">dapB</name>
    <name evidence="13" type="ORF">D4Z93_04215</name>
</gene>
<feature type="domain" description="Dihydrodipicolinate reductase C-terminal" evidence="12">
    <location>
        <begin position="114"/>
        <end position="247"/>
    </location>
</feature>
<feature type="active site" description="Proton donor" evidence="9">
    <location>
        <position position="145"/>
    </location>
</feature>
<dbReference type="EMBL" id="CP032416">
    <property type="protein sequence ID" value="AYD39766.1"/>
    <property type="molecule type" value="Genomic_DNA"/>
</dbReference>
<evidence type="ECO:0000313" key="13">
    <source>
        <dbReference type="EMBL" id="AYD39766.1"/>
    </source>
</evidence>
<evidence type="ECO:0000259" key="12">
    <source>
        <dbReference type="Pfam" id="PF05173"/>
    </source>
</evidence>
<dbReference type="OrthoDB" id="9790352at2"/>
<evidence type="ECO:0000259" key="11">
    <source>
        <dbReference type="Pfam" id="PF01113"/>
    </source>
</evidence>
<dbReference type="NCBIfam" id="TIGR00036">
    <property type="entry name" value="dapB"/>
    <property type="match status" value="1"/>
</dbReference>
<feature type="active site" description="Proton donor/acceptor" evidence="9">
    <location>
        <position position="141"/>
    </location>
</feature>
<dbReference type="Proteomes" id="UP000266301">
    <property type="component" value="Chromosome"/>
</dbReference>
<feature type="binding site" evidence="9">
    <location>
        <begin position="8"/>
        <end position="13"/>
    </location>
    <ligand>
        <name>NAD(+)</name>
        <dbReference type="ChEBI" id="CHEBI:57540"/>
    </ligand>
</feature>
<dbReference type="Gene3D" id="3.30.360.10">
    <property type="entry name" value="Dihydrodipicolinate Reductase, domain 2"/>
    <property type="match status" value="1"/>
</dbReference>
<dbReference type="GO" id="GO:0016726">
    <property type="term" value="F:oxidoreductase activity, acting on CH or CH2 groups, NAD or NADP as acceptor"/>
    <property type="evidence" value="ECO:0007669"/>
    <property type="project" value="UniProtKB-UniRule"/>
</dbReference>
<dbReference type="GO" id="GO:0005829">
    <property type="term" value="C:cytosol"/>
    <property type="evidence" value="ECO:0007669"/>
    <property type="project" value="TreeGrafter"/>
</dbReference>
<feature type="binding site" evidence="9">
    <location>
        <begin position="108"/>
        <end position="111"/>
    </location>
    <ligand>
        <name>NAD(+)</name>
        <dbReference type="ChEBI" id="CHEBI:57540"/>
    </ligand>
</feature>
<dbReference type="CDD" id="cd02274">
    <property type="entry name" value="DHDPR_N"/>
    <property type="match status" value="1"/>
</dbReference>
<sequence>MINILLNGCNGKMGKVVSNCITNFPQLTIAAGIDKNAQESTYPVFSNISDCTINSDIILDFSRPDSLDSLLNYSIDKKIPIIFCTTGYTDEQIAKIKKASDKIAVFHSANMSIGINVVNNILKNISRFLYNNFDVEVIEKHHNQKVDSPSGTAILLADTIKDSIPEETTYVHGRNGIAKRKHQEIGIHSIRGGSIVGEHDILFAGQGETIELKHTALSREVFAIGALKACEFMSGKHNGLYSMDDIISQ</sequence>
<evidence type="ECO:0000256" key="8">
    <source>
        <dbReference type="ARBA" id="ARBA00023154"/>
    </source>
</evidence>
<comment type="caution">
    <text evidence="9">Lacks conserved residue(s) required for the propagation of feature annotation.</text>
</comment>
<reference evidence="13 14" key="1">
    <citation type="journal article" date="2019" name="Int. J. Syst. Evol. Microbiol.">
        <title>Clostridium fermenticellae sp. nov., isolated from the mud in a fermentation cellar for the production of the Chinese liquor, baijiu.</title>
        <authorList>
            <person name="Xu P.X."/>
            <person name="Chai L.J."/>
            <person name="Qiu T."/>
            <person name="Zhang X.J."/>
            <person name="Lu Z.M."/>
            <person name="Xiao C."/>
            <person name="Wang S.T."/>
            <person name="Shen C.H."/>
            <person name="Shi J.S."/>
            <person name="Xu Z.H."/>
        </authorList>
    </citation>
    <scope>NUCLEOTIDE SEQUENCE [LARGE SCALE GENOMIC DNA]</scope>
    <source>
        <strain evidence="13 14">JN500901</strain>
    </source>
</reference>
<dbReference type="InterPro" id="IPR022664">
    <property type="entry name" value="DapB_N_CS"/>
</dbReference>
<keyword evidence="4 9" id="KW-0521">NADP</keyword>
<keyword evidence="7 9" id="KW-0520">NAD</keyword>
<evidence type="ECO:0000256" key="5">
    <source>
        <dbReference type="ARBA" id="ARBA00022915"/>
    </source>
</evidence>
<keyword evidence="6 9" id="KW-0560">Oxidoreductase</keyword>
<dbReference type="InterPro" id="IPR023940">
    <property type="entry name" value="DHDPR_bac"/>
</dbReference>